<dbReference type="Proteomes" id="UP000222768">
    <property type="component" value="Unassembled WGS sequence"/>
</dbReference>
<dbReference type="PRINTS" id="PR01399">
    <property type="entry name" value="ENTSNTHTASED"/>
</dbReference>
<evidence type="ECO:0000256" key="10">
    <source>
        <dbReference type="ARBA" id="ARBA00049176"/>
    </source>
</evidence>
<proteinExistence type="inferred from homology"/>
<reference evidence="17 19" key="3">
    <citation type="submission" date="2019-05" db="EMBL/GenBank/DDBJ databases">
        <authorList>
            <consortium name="Pathogen Informatics"/>
        </authorList>
    </citation>
    <scope>NUCLEOTIDE SEQUENCE [LARGE SCALE GENOMIC DNA]</scope>
    <source>
        <strain evidence="17 19">NCTC13032</strain>
    </source>
</reference>
<dbReference type="GO" id="GO:0009366">
    <property type="term" value="C:enterobactin synthetase complex"/>
    <property type="evidence" value="ECO:0007669"/>
    <property type="project" value="InterPro"/>
</dbReference>
<dbReference type="GO" id="GO:0000287">
    <property type="term" value="F:magnesium ion binding"/>
    <property type="evidence" value="ECO:0007669"/>
    <property type="project" value="InterPro"/>
</dbReference>
<accession>A0A4U9HLF9</accession>
<evidence type="ECO:0000256" key="12">
    <source>
        <dbReference type="PIRSR" id="PIRSR603542-1"/>
    </source>
</evidence>
<feature type="binding site" evidence="12">
    <location>
        <position position="54"/>
    </location>
    <ligand>
        <name>CoA</name>
        <dbReference type="ChEBI" id="CHEBI:57287"/>
    </ligand>
</feature>
<keyword evidence="13" id="KW-0479">Metal-binding</keyword>
<feature type="binding site" evidence="13">
    <location>
        <position position="105"/>
    </location>
    <ligand>
        <name>Mg(2+)</name>
        <dbReference type="ChEBI" id="CHEBI:18420"/>
    </ligand>
</feature>
<evidence type="ECO:0000313" key="16">
    <source>
        <dbReference type="EMBL" id="PHH03190.1"/>
    </source>
</evidence>
<keyword evidence="7" id="KW-0259">Enterobactin biosynthesis</keyword>
<dbReference type="UniPathway" id="UPA00017"/>
<dbReference type="InterPro" id="IPR008278">
    <property type="entry name" value="4-PPantetheinyl_Trfase_dom"/>
</dbReference>
<evidence type="ECO:0000313" key="17">
    <source>
        <dbReference type="EMBL" id="VTP64967.1"/>
    </source>
</evidence>
<dbReference type="InterPro" id="IPR041354">
    <property type="entry name" value="4PPT_N"/>
</dbReference>
<evidence type="ECO:0000256" key="2">
    <source>
        <dbReference type="ARBA" id="ARBA00004993"/>
    </source>
</evidence>
<reference evidence="18" key="1">
    <citation type="submission" date="2017-09" db="EMBL/GenBank/DDBJ databases">
        <title>FDA dAtabase for Regulatory Grade micrObial Sequences (FDA-ARGOS): Supporting development and validation of Infectious Disease Dx tests.</title>
        <authorList>
            <person name="Minogue T."/>
            <person name="Wolcott M."/>
            <person name="Wasieloski L."/>
            <person name="Aguilar W."/>
            <person name="Moore D."/>
            <person name="Tallon L."/>
            <person name="Sadzewicz L."/>
            <person name="Ott S."/>
            <person name="Zhao X."/>
            <person name="Nagaraj S."/>
            <person name="Vavikolanu K."/>
            <person name="Aluvathingal J."/>
            <person name="Nadendla S."/>
            <person name="Sichtig H."/>
        </authorList>
    </citation>
    <scope>NUCLEOTIDE SEQUENCE [LARGE SCALE GENOMIC DNA]</scope>
    <source>
        <strain evidence="18">FDAARGOS_404</strain>
    </source>
</reference>
<keyword evidence="13" id="KW-0460">Magnesium</keyword>
<comment type="subunit">
    <text evidence="4">EntB, EntD, EntE, and EntF form a multienzyme complex called enterobactin synthase.</text>
</comment>
<comment type="similarity">
    <text evidence="3">Belongs to the P-Pant transferase superfamily. EntD family.</text>
</comment>
<evidence type="ECO:0000256" key="7">
    <source>
        <dbReference type="ARBA" id="ARBA00023191"/>
    </source>
</evidence>
<protein>
    <recommendedName>
        <fullName evidence="5">Enterobactin synthase component D</fullName>
    </recommendedName>
    <alternativeName>
        <fullName evidence="8">4'-phosphopantetheinyl transferase EntD</fullName>
    </alternativeName>
    <alternativeName>
        <fullName evidence="9">Enterochelin synthase D</fullName>
    </alternativeName>
</protein>
<dbReference type="NCBIfam" id="NF007604">
    <property type="entry name" value="PRK10251.1"/>
    <property type="match status" value="1"/>
</dbReference>
<evidence type="ECO:0000259" key="14">
    <source>
        <dbReference type="Pfam" id="PF01648"/>
    </source>
</evidence>
<evidence type="ECO:0000256" key="8">
    <source>
        <dbReference type="ARBA" id="ARBA00029894"/>
    </source>
</evidence>
<name>A0A4U9HLF9_9ENTR</name>
<feature type="binding site" evidence="12">
    <location>
        <position position="150"/>
    </location>
    <ligand>
        <name>CoA</name>
        <dbReference type="ChEBI" id="CHEBI:57287"/>
    </ligand>
</feature>
<comment type="pathway">
    <text evidence="2">Siderophore biosynthesis; enterobactin biosynthesis.</text>
</comment>
<evidence type="ECO:0000256" key="1">
    <source>
        <dbReference type="ARBA" id="ARBA00003937"/>
    </source>
</evidence>
<feature type="binding site" evidence="12">
    <location>
        <position position="154"/>
    </location>
    <ligand>
        <name>CoA</name>
        <dbReference type="ChEBI" id="CHEBI:57287"/>
    </ligand>
</feature>
<dbReference type="EMBL" id="PDLK01000002">
    <property type="protein sequence ID" value="PHH03190.1"/>
    <property type="molecule type" value="Genomic_DNA"/>
</dbReference>
<organism evidence="17 19">
    <name type="scientific">Leclercia adecarboxylata</name>
    <dbReference type="NCBI Taxonomy" id="83655"/>
    <lineage>
        <taxon>Bacteria</taxon>
        <taxon>Pseudomonadati</taxon>
        <taxon>Pseudomonadota</taxon>
        <taxon>Gammaproteobacteria</taxon>
        <taxon>Enterobacterales</taxon>
        <taxon>Enterobacteriaceae</taxon>
        <taxon>Leclercia</taxon>
    </lineage>
</organism>
<feature type="binding site" evidence="12">
    <location>
        <begin position="86"/>
        <end position="87"/>
    </location>
    <ligand>
        <name>CoA</name>
        <dbReference type="ChEBI" id="CHEBI:57287"/>
    </ligand>
</feature>
<evidence type="ECO:0000256" key="4">
    <source>
        <dbReference type="ARBA" id="ARBA00011503"/>
    </source>
</evidence>
<dbReference type="InterPro" id="IPR003542">
    <property type="entry name" value="Enbac_synth_compD-like"/>
</dbReference>
<dbReference type="STRING" id="83655.APT61_16680"/>
<evidence type="ECO:0000256" key="11">
    <source>
        <dbReference type="ARBA" id="ARBA00049191"/>
    </source>
</evidence>
<comment type="cofactor">
    <cofactor evidence="13">
        <name>Mg(2+)</name>
        <dbReference type="ChEBI" id="CHEBI:18420"/>
    </cofactor>
</comment>
<dbReference type="GO" id="GO:0005886">
    <property type="term" value="C:plasma membrane"/>
    <property type="evidence" value="ECO:0007669"/>
    <property type="project" value="TreeGrafter"/>
</dbReference>
<dbReference type="AlphaFoldDB" id="A0A4U9HLF9"/>
<evidence type="ECO:0000256" key="3">
    <source>
        <dbReference type="ARBA" id="ARBA00008342"/>
    </source>
</evidence>
<evidence type="ECO:0000256" key="13">
    <source>
        <dbReference type="PIRSR" id="PIRSR603542-2"/>
    </source>
</evidence>
<dbReference type="RefSeq" id="WP_032616974.1">
    <property type="nucleotide sequence ID" value="NZ_CP043397.1"/>
</dbReference>
<sequence>MQTTYSTFLLAGYTIHRVTFDHATFTEADLLWLPHHEQLSSAGRKRKADHLAGRIAAFHALNRQTLPGIGSNGEPLWPAGVCGSISHSGSLAVAICQEKGLVGIDCEAIIAENEARDIQDGVVDTQEAQRLAESGLPFDLAFTLAFSAKESLFKALFPKVQAWMGFESARVTALTSDTLTLTLTCPLPPFVQNQAFTLHWCRIDAQVITLICDA</sequence>
<reference evidence="16" key="2">
    <citation type="submission" date="2017-09" db="EMBL/GenBank/DDBJ databases">
        <title>FDA dAtabase for Regulatory Grade micrObial Sequences (FDA-ARGOS): Supporting development and validation of Infectious Disease Dx tests.</title>
        <authorList>
            <person name="Minogue T."/>
            <person name="Wolcott M."/>
            <person name="Wasieloski L."/>
            <person name="Aguilar W."/>
            <person name="Moore D."/>
            <person name="Tallon L.J."/>
            <person name="Sadzewicz L."/>
            <person name="Ott S."/>
            <person name="Zhao X."/>
            <person name="Nagaraj S."/>
            <person name="Vavikolanu K."/>
            <person name="Aluvathingal J."/>
            <person name="Nadendla S."/>
            <person name="Sichtig H."/>
        </authorList>
    </citation>
    <scope>NUCLEOTIDE SEQUENCE</scope>
    <source>
        <strain evidence="16">FDAARGOS_404</strain>
    </source>
</reference>
<evidence type="ECO:0000313" key="19">
    <source>
        <dbReference type="Proteomes" id="UP000310719"/>
    </source>
</evidence>
<comment type="catalytic activity">
    <reaction evidence="10">
        <text>apo-[aryl-carrier protein] + CoA = holo-[aryl-carrier protein] + adenosine 3',5'-bisphosphate + H(+)</text>
        <dbReference type="Rhea" id="RHEA:48404"/>
        <dbReference type="Rhea" id="RHEA-COMP:15903"/>
        <dbReference type="Rhea" id="RHEA-COMP:17557"/>
        <dbReference type="ChEBI" id="CHEBI:15378"/>
        <dbReference type="ChEBI" id="CHEBI:29999"/>
        <dbReference type="ChEBI" id="CHEBI:57287"/>
        <dbReference type="ChEBI" id="CHEBI:58343"/>
        <dbReference type="ChEBI" id="CHEBI:64479"/>
    </reaction>
</comment>
<dbReference type="Pfam" id="PF17837">
    <property type="entry name" value="4PPT_N"/>
    <property type="match status" value="1"/>
</dbReference>
<dbReference type="Gene3D" id="3.90.470.20">
    <property type="entry name" value="4'-phosphopantetheinyl transferase domain"/>
    <property type="match status" value="1"/>
</dbReference>
<feature type="binding site" evidence="13">
    <location>
        <position position="107"/>
    </location>
    <ligand>
        <name>Mg(2+)</name>
        <dbReference type="ChEBI" id="CHEBI:18420"/>
    </ligand>
</feature>
<dbReference type="GO" id="GO:0008897">
    <property type="term" value="F:holo-[acyl-carrier-protein] synthase activity"/>
    <property type="evidence" value="ECO:0007669"/>
    <property type="project" value="InterPro"/>
</dbReference>
<evidence type="ECO:0000313" key="18">
    <source>
        <dbReference type="Proteomes" id="UP000222768"/>
    </source>
</evidence>
<evidence type="ECO:0000256" key="5">
    <source>
        <dbReference type="ARBA" id="ARBA00019087"/>
    </source>
</evidence>
<feature type="domain" description="4'-phosphopantetheinyl transferase" evidence="14">
    <location>
        <begin position="102"/>
        <end position="191"/>
    </location>
</feature>
<dbReference type="SUPFAM" id="SSF56214">
    <property type="entry name" value="4'-phosphopantetheinyl transferase"/>
    <property type="match status" value="1"/>
</dbReference>
<dbReference type="PANTHER" id="PTHR38096:SF1">
    <property type="entry name" value="ENTEROBACTIN SYNTHASE COMPONENT D"/>
    <property type="match status" value="1"/>
</dbReference>
<dbReference type="EMBL" id="LR590464">
    <property type="protein sequence ID" value="VTP64967.1"/>
    <property type="molecule type" value="Genomic_DNA"/>
</dbReference>
<gene>
    <name evidence="16" type="ORF">CRX53_03995</name>
    <name evidence="17" type="ORF">NCTC13032_01773</name>
</gene>
<evidence type="ECO:0000256" key="9">
    <source>
        <dbReference type="ARBA" id="ARBA00031996"/>
    </source>
</evidence>
<dbReference type="Proteomes" id="UP000310719">
    <property type="component" value="Chromosome"/>
</dbReference>
<feature type="binding site" evidence="12">
    <location>
        <position position="46"/>
    </location>
    <ligand>
        <name>CoA</name>
        <dbReference type="ChEBI" id="CHEBI:57287"/>
    </ligand>
</feature>
<keyword evidence="6 17" id="KW-0808">Transferase</keyword>
<evidence type="ECO:0000256" key="6">
    <source>
        <dbReference type="ARBA" id="ARBA00022679"/>
    </source>
</evidence>
<dbReference type="InterPro" id="IPR037143">
    <property type="entry name" value="4-PPantetheinyl_Trfase_dom_sf"/>
</dbReference>
<dbReference type="PANTHER" id="PTHR38096">
    <property type="entry name" value="ENTEROBACTIN SYNTHASE COMPONENT D"/>
    <property type="match status" value="1"/>
</dbReference>
<comment type="function">
    <text evidence="1">Involved in the biosynthesis of the siderophore enterobactin (enterochelin), which is a macrocyclic trimeric lactone of N-(2,3-dihydroxybenzoyl)-serine. The serine trilactone serves as a scaffolding for the three catechol functionalities that provide hexadentate coordination for the tightly ligated iron(2+) atoms. Plays an essential role in the assembly of the enterobactin by catalyzing the transfer of the 4'-phosphopantetheine (Ppant) moiety from coenzyme A to the apo-domains of both EntB (ArCP domain) and EntF (PCP domain) to yield their holo-forms which make them competent for the activation of 2,3-dihydroxybenzoate (DHB) and L-serine, respectively.</text>
</comment>
<evidence type="ECO:0000259" key="15">
    <source>
        <dbReference type="Pfam" id="PF17837"/>
    </source>
</evidence>
<feature type="domain" description="4'-phosphopantetheinyl transferase N-terminal" evidence="15">
    <location>
        <begin position="36"/>
        <end position="95"/>
    </location>
</feature>
<dbReference type="GO" id="GO:0009239">
    <property type="term" value="P:enterobactin biosynthetic process"/>
    <property type="evidence" value="ECO:0007669"/>
    <property type="project" value="UniProtKB-UniPathway"/>
</dbReference>
<comment type="catalytic activity">
    <reaction evidence="11">
        <text>apo-[peptidyl-carrier protein] + CoA = holo-[peptidyl-carrier protein] + adenosine 3',5'-bisphosphate + H(+)</text>
        <dbReference type="Rhea" id="RHEA:46228"/>
        <dbReference type="Rhea" id="RHEA-COMP:11479"/>
        <dbReference type="Rhea" id="RHEA-COMP:11480"/>
        <dbReference type="ChEBI" id="CHEBI:15378"/>
        <dbReference type="ChEBI" id="CHEBI:29999"/>
        <dbReference type="ChEBI" id="CHEBI:57287"/>
        <dbReference type="ChEBI" id="CHEBI:58343"/>
        <dbReference type="ChEBI" id="CHEBI:64479"/>
    </reaction>
</comment>
<dbReference type="Pfam" id="PF01648">
    <property type="entry name" value="ACPS"/>
    <property type="match status" value="1"/>
</dbReference>
<feature type="binding site" evidence="12">
    <location>
        <position position="105"/>
    </location>
    <ligand>
        <name>CoA</name>
        <dbReference type="ChEBI" id="CHEBI:57287"/>
    </ligand>
</feature>